<feature type="repeat" description="WD" evidence="3">
    <location>
        <begin position="797"/>
        <end position="838"/>
    </location>
</feature>
<dbReference type="InterPro" id="IPR024977">
    <property type="entry name" value="Apc4-like_WD40_dom"/>
</dbReference>
<dbReference type="InterPro" id="IPR011047">
    <property type="entry name" value="Quinoprotein_ADH-like_sf"/>
</dbReference>
<protein>
    <recommendedName>
        <fullName evidence="5">Anaphase-promoting complex subunit 4-like WD40 domain-containing protein</fullName>
    </recommendedName>
</protein>
<evidence type="ECO:0000259" key="5">
    <source>
        <dbReference type="Pfam" id="PF12894"/>
    </source>
</evidence>
<dbReference type="GeneID" id="19203790"/>
<feature type="compositionally biased region" description="Basic and acidic residues" evidence="4">
    <location>
        <begin position="721"/>
        <end position="732"/>
    </location>
</feature>
<comment type="caution">
    <text evidence="6">The sequence shown here is derived from an EMBL/GenBank/DDBJ whole genome shotgun (WGS) entry which is preliminary data.</text>
</comment>
<dbReference type="InterPro" id="IPR001680">
    <property type="entry name" value="WD40_rpt"/>
</dbReference>
<dbReference type="SUPFAM" id="SSF50998">
    <property type="entry name" value="Quinoprotein alcohol dehydrogenase-like"/>
    <property type="match status" value="2"/>
</dbReference>
<keyword evidence="1 3" id="KW-0853">WD repeat</keyword>
<dbReference type="KEGG" id="cput:CONPUDRAFT_157630"/>
<feature type="domain" description="Anaphase-promoting complex subunit 4-like WD40" evidence="5">
    <location>
        <begin position="575"/>
        <end position="650"/>
    </location>
</feature>
<sequence length="1627" mass="177535">MSSATHSTPDTLSDADDAPRPFAGHTKRITAIEYSPDGHLLVTASKDATVRLWDPLTGQQLQKLDTPSGAKCLVFHPTGRQLAAICKNNPTVLVWDIKEDELGMLRNITSKRTYDVGGSTSPECVRFSNNGKLLAVMTYQSVALLDAESGHLLINAIEVTRQFRLMNLLAFSPGGRSVLFAYYGLLRPSTMHSSTPTVYSFDLSTRQQERVNLSTDLSHQPWPMVISYNGTMIAGFAPHGIQIWKVDGGEVLHGPLRGHLWGTSIICFSLDDEWLIDVSKANTVCVWDTSTGKSALGPLRQPPSRNAHITAVTCSLLKDRIACADESGNIHVWDTDTKQVVLSSLPDRKQIQPLVTPGRFEVDSVHWFPDGRYFVSSSMCDDYIRTWDAENGEQVREYLVPGGSCIALSPDGTLLVAGCATYFGSVKLFDTKTGNEYQHPLDIHGRAYRRVKFSPDGSALAIVLDDAHDSNLCLIFNVLSDHKTMFVEHPSTVVDVAFSPHGEQFAYLTASDGILICNTSSLDMVSKDSYTVSGVIDRFHSISFSPDGRSLLICSGELLVLDLHTRQTILRLDANNMDIQAVFSPDGRTLLYSMHGTSIQSVDAATGDTVWRSEVSYVTTLSFSPGGERIAIGLRNGDIKLYEATSGRMLLPKRDMSSEANLSDEEPIDAAGDQHISRPGPSRRGISLAVADDDSIMNMPAVRKSSAPRPDSPSTRQRNSRAKDGSGREPRRGFLTRLTSRRGSDPLASNEPSNDRRRMLRMLELVSVGRANLTISLYRMLSDAPSAPDADDGPRPFAGHTKRIAAIEYSPDGRLIATASEDATVRLWDPLTGQQLQKLDTPSGAVSLAFHPTGRQLATICKNDSTVLVWDLKEDELGVMQNITVKKTYDAEPYTHPHSVRFSNNGKLLAVMTVWSLALRDAETGQLIMHIIEVTQPFRLMDMLAFSADDRSVFFAYYDLPTPGTTHLGTPAVCSFDLATKQQGPINLSTDPSHYPQPLTVSYDGTMIAGDAPHGLQIWKVDGGEVLHGPFRGHILGTRLRCFSRDGEWLIDVSKASTVSIWDTSTGNLVLGPLRQPPNLGIESMHCITAATCSPLKDRIVCADGSGSIHVWNVDTQQVVLSSLPVRKRVRPLTIPGCFEVDGVQWFPDGRYFISSSMCDDYIHMWDAETGEQVRKYLFPGGSCIALSPDGTVLAAGSAFYAESIAFFDTETGKEHSHSLDGPVRASRKMKFSPNGSTLAIVLDGGHDSNLCFIYNVIGDRKTMFVQHPSTVLDVAFSPDGEQYAYITTDDGILLSSTLSLEFISKISSMTSDVSGPTHSISFSPDGQRLLICSRGLLVLDLHTCQTILHLYVGFGHVHAAFSPDGRSLLYSVRGYPMQMVNAATDDPIWQYNVSNLTCFAFSPGGEIIAVGSEYGVFKLYEAATGHMILPKGDNTSSDGGSSSDEPLNMAAHDSRQGPSGRGLTLADADDDSLMNMPAAIRRSAPGGSNARQTPRKNSGGKDVSDGEPRRGLIARLTSRRNSDGPTSDEPNNDRRRMSRMFELVSVGRANLRVMAAGPSEQGRLSDRRREGESDESSSSPSPPASTRPRVESPEAGIDDQRSITPSSDGLRDILCYCLCIPRCHKD</sequence>
<feature type="region of interest" description="Disordered" evidence="4">
    <location>
        <begin position="1432"/>
        <end position="1469"/>
    </location>
</feature>
<evidence type="ECO:0000256" key="4">
    <source>
        <dbReference type="SAM" id="MobiDB-lite"/>
    </source>
</evidence>
<evidence type="ECO:0000256" key="1">
    <source>
        <dbReference type="ARBA" id="ARBA00022574"/>
    </source>
</evidence>
<feature type="region of interest" description="Disordered" evidence="4">
    <location>
        <begin position="652"/>
        <end position="755"/>
    </location>
</feature>
<dbReference type="EMBL" id="JH711584">
    <property type="protein sequence ID" value="EIW77377.1"/>
    <property type="molecule type" value="Genomic_DNA"/>
</dbReference>
<feature type="compositionally biased region" description="Polar residues" evidence="4">
    <location>
        <begin position="1"/>
        <end position="11"/>
    </location>
</feature>
<proteinExistence type="predicted"/>
<dbReference type="SMART" id="SM00320">
    <property type="entry name" value="WD40"/>
    <property type="match status" value="20"/>
</dbReference>
<reference evidence="7" key="1">
    <citation type="journal article" date="2012" name="Science">
        <title>The Paleozoic origin of enzymatic lignin decomposition reconstructed from 31 fungal genomes.</title>
        <authorList>
            <person name="Floudas D."/>
            <person name="Binder M."/>
            <person name="Riley R."/>
            <person name="Barry K."/>
            <person name="Blanchette R.A."/>
            <person name="Henrissat B."/>
            <person name="Martinez A.T."/>
            <person name="Otillar R."/>
            <person name="Spatafora J.W."/>
            <person name="Yadav J.S."/>
            <person name="Aerts A."/>
            <person name="Benoit I."/>
            <person name="Boyd A."/>
            <person name="Carlson A."/>
            <person name="Copeland A."/>
            <person name="Coutinho P.M."/>
            <person name="de Vries R.P."/>
            <person name="Ferreira P."/>
            <person name="Findley K."/>
            <person name="Foster B."/>
            <person name="Gaskell J."/>
            <person name="Glotzer D."/>
            <person name="Gorecki P."/>
            <person name="Heitman J."/>
            <person name="Hesse C."/>
            <person name="Hori C."/>
            <person name="Igarashi K."/>
            <person name="Jurgens J.A."/>
            <person name="Kallen N."/>
            <person name="Kersten P."/>
            <person name="Kohler A."/>
            <person name="Kuees U."/>
            <person name="Kumar T.K.A."/>
            <person name="Kuo A."/>
            <person name="LaButti K."/>
            <person name="Larrondo L.F."/>
            <person name="Lindquist E."/>
            <person name="Ling A."/>
            <person name="Lombard V."/>
            <person name="Lucas S."/>
            <person name="Lundell T."/>
            <person name="Martin R."/>
            <person name="McLaughlin D.J."/>
            <person name="Morgenstern I."/>
            <person name="Morin E."/>
            <person name="Murat C."/>
            <person name="Nagy L.G."/>
            <person name="Nolan M."/>
            <person name="Ohm R.A."/>
            <person name="Patyshakuliyeva A."/>
            <person name="Rokas A."/>
            <person name="Ruiz-Duenas F.J."/>
            <person name="Sabat G."/>
            <person name="Salamov A."/>
            <person name="Samejima M."/>
            <person name="Schmutz J."/>
            <person name="Slot J.C."/>
            <person name="St John F."/>
            <person name="Stenlid J."/>
            <person name="Sun H."/>
            <person name="Sun S."/>
            <person name="Syed K."/>
            <person name="Tsang A."/>
            <person name="Wiebenga A."/>
            <person name="Young D."/>
            <person name="Pisabarro A."/>
            <person name="Eastwood D.C."/>
            <person name="Martin F."/>
            <person name="Cullen D."/>
            <person name="Grigoriev I.V."/>
            <person name="Hibbett D.S."/>
        </authorList>
    </citation>
    <scope>NUCLEOTIDE SEQUENCE [LARGE SCALE GENOMIC DNA]</scope>
    <source>
        <strain evidence="7">RWD-64-598 SS2</strain>
    </source>
</reference>
<organism evidence="6 7">
    <name type="scientific">Coniophora puteana (strain RWD-64-598)</name>
    <name type="common">Brown rot fungus</name>
    <dbReference type="NCBI Taxonomy" id="741705"/>
    <lineage>
        <taxon>Eukaryota</taxon>
        <taxon>Fungi</taxon>
        <taxon>Dikarya</taxon>
        <taxon>Basidiomycota</taxon>
        <taxon>Agaricomycotina</taxon>
        <taxon>Agaricomycetes</taxon>
        <taxon>Agaricomycetidae</taxon>
        <taxon>Boletales</taxon>
        <taxon>Coniophorineae</taxon>
        <taxon>Coniophoraceae</taxon>
        <taxon>Coniophora</taxon>
    </lineage>
</organism>
<evidence type="ECO:0000256" key="3">
    <source>
        <dbReference type="PROSITE-ProRule" id="PRU00221"/>
    </source>
</evidence>
<feature type="region of interest" description="Disordered" evidence="4">
    <location>
        <begin position="1481"/>
        <end position="1537"/>
    </location>
</feature>
<evidence type="ECO:0000313" key="7">
    <source>
        <dbReference type="Proteomes" id="UP000053558"/>
    </source>
</evidence>
<gene>
    <name evidence="6" type="ORF">CONPUDRAFT_157630</name>
</gene>
<dbReference type="Pfam" id="PF07676">
    <property type="entry name" value="PD40"/>
    <property type="match status" value="1"/>
</dbReference>
<dbReference type="Pfam" id="PF00400">
    <property type="entry name" value="WD40"/>
    <property type="match status" value="5"/>
</dbReference>
<feature type="region of interest" description="Disordered" evidence="4">
    <location>
        <begin position="1"/>
        <end position="22"/>
    </location>
</feature>
<dbReference type="Gene3D" id="2.130.10.10">
    <property type="entry name" value="YVTN repeat-like/Quinoprotein amine dehydrogenase"/>
    <property type="match status" value="8"/>
</dbReference>
<dbReference type="PANTHER" id="PTHR19848:SF8">
    <property type="entry name" value="F-BOX AND WD REPEAT DOMAIN CONTAINING 7"/>
    <property type="match status" value="1"/>
</dbReference>
<dbReference type="Pfam" id="PF12894">
    <property type="entry name" value="ANAPC4_WD40"/>
    <property type="match status" value="1"/>
</dbReference>
<evidence type="ECO:0000313" key="6">
    <source>
        <dbReference type="EMBL" id="EIW77377.1"/>
    </source>
</evidence>
<dbReference type="InterPro" id="IPR015943">
    <property type="entry name" value="WD40/YVTN_repeat-like_dom_sf"/>
</dbReference>
<dbReference type="PANTHER" id="PTHR19848">
    <property type="entry name" value="WD40 REPEAT PROTEIN"/>
    <property type="match status" value="1"/>
</dbReference>
<dbReference type="SUPFAM" id="SSF69322">
    <property type="entry name" value="Tricorn protease domain 2"/>
    <property type="match status" value="1"/>
</dbReference>
<dbReference type="PROSITE" id="PS50082">
    <property type="entry name" value="WD_REPEATS_2"/>
    <property type="match status" value="2"/>
</dbReference>
<dbReference type="Proteomes" id="UP000053558">
    <property type="component" value="Unassembled WGS sequence"/>
</dbReference>
<dbReference type="InterPro" id="IPR011659">
    <property type="entry name" value="WD40"/>
</dbReference>
<dbReference type="RefSeq" id="XP_007772758.1">
    <property type="nucleotide sequence ID" value="XM_007774568.1"/>
</dbReference>
<dbReference type="SUPFAM" id="SSF82171">
    <property type="entry name" value="DPP6 N-terminal domain-like"/>
    <property type="match status" value="1"/>
</dbReference>
<name>A0A5M3ME97_CONPW</name>
<feature type="region of interest" description="Disordered" evidence="4">
    <location>
        <begin position="1553"/>
        <end position="1606"/>
    </location>
</feature>
<accession>A0A5M3ME97</accession>
<evidence type="ECO:0000256" key="2">
    <source>
        <dbReference type="ARBA" id="ARBA00022737"/>
    </source>
</evidence>
<keyword evidence="7" id="KW-1185">Reference proteome</keyword>
<dbReference type="PROSITE" id="PS50294">
    <property type="entry name" value="WD_REPEATS_REGION"/>
    <property type="match status" value="2"/>
</dbReference>
<feature type="repeat" description="WD" evidence="3">
    <location>
        <begin position="22"/>
        <end position="63"/>
    </location>
</feature>
<keyword evidence="2" id="KW-0677">Repeat</keyword>